<dbReference type="Proteomes" id="UP001152759">
    <property type="component" value="Chromosome 5"/>
</dbReference>
<dbReference type="FunFam" id="1.10.442.10:FF:000001">
    <property type="entry name" value="Cytochrome c oxidase subunit 4 isoform 1"/>
    <property type="match status" value="1"/>
</dbReference>
<gene>
    <name evidence="11" type="ORF">BEMITA_LOCUS8931</name>
</gene>
<dbReference type="PRINTS" id="PR01873">
    <property type="entry name" value="CYTCOXIDASE4"/>
</dbReference>
<keyword evidence="7" id="KW-0560">Oxidoreductase</keyword>
<evidence type="ECO:0000256" key="2">
    <source>
        <dbReference type="ARBA" id="ARBA00008135"/>
    </source>
</evidence>
<evidence type="ECO:0000256" key="8">
    <source>
        <dbReference type="ARBA" id="ARBA00023128"/>
    </source>
</evidence>
<dbReference type="GO" id="GO:0016491">
    <property type="term" value="F:oxidoreductase activity"/>
    <property type="evidence" value="ECO:0007669"/>
    <property type="project" value="UniProtKB-KW"/>
</dbReference>
<dbReference type="InterPro" id="IPR004203">
    <property type="entry name" value="Cyt_c_oxidase_su4_fam"/>
</dbReference>
<comment type="subunit">
    <text evidence="10">Component of the cytochrome c oxidase (complex IV, CIV), a multisubunit enzyme composed of 14 subunits.</text>
</comment>
<dbReference type="InterPro" id="IPR036639">
    <property type="entry name" value="Cyt_c_oxidase_su4_sf"/>
</dbReference>
<comment type="pathway">
    <text evidence="10">Energy metabolism; oxidative phosphorylation.</text>
</comment>
<dbReference type="Gene3D" id="1.10.442.10">
    <property type="entry name" value="Cytochrome c oxidase subunit IV"/>
    <property type="match status" value="1"/>
</dbReference>
<evidence type="ECO:0000313" key="12">
    <source>
        <dbReference type="Proteomes" id="UP001152759"/>
    </source>
</evidence>
<evidence type="ECO:0000256" key="10">
    <source>
        <dbReference type="RuleBase" id="RU367145"/>
    </source>
</evidence>
<dbReference type="KEGG" id="btab:109036682"/>
<dbReference type="AlphaFoldDB" id="A0A9P0AEP5"/>
<dbReference type="GO" id="GO:0006123">
    <property type="term" value="P:mitochondrial electron transport, cytochrome c to oxygen"/>
    <property type="evidence" value="ECO:0007669"/>
    <property type="project" value="InterPro"/>
</dbReference>
<dbReference type="GO" id="GO:0005743">
    <property type="term" value="C:mitochondrial inner membrane"/>
    <property type="evidence" value="ECO:0007669"/>
    <property type="project" value="UniProtKB-SubCell"/>
</dbReference>
<keyword evidence="6" id="KW-1133">Transmembrane helix</keyword>
<evidence type="ECO:0000256" key="3">
    <source>
        <dbReference type="ARBA" id="ARBA00022692"/>
    </source>
</evidence>
<comment type="function">
    <text evidence="10">Component of the cytochrome c oxidase, the last enzyme in the mitochondrial electron transport chain which drives oxidative phosphorylation.</text>
</comment>
<keyword evidence="8 10" id="KW-0496">Mitochondrion</keyword>
<accession>A0A9P0AEP5</accession>
<comment type="subcellular location">
    <subcellularLocation>
        <location evidence="1 10">Mitochondrion inner membrane</location>
        <topology evidence="1 10">Single-pass membrane protein</topology>
    </subcellularLocation>
</comment>
<sequence>MAGRAMISLSAARSLLKPQNSSVLASRFGHEGPAFLVYDFKKGREVVGFGVNGEECYADHPIFPYPAIRYKRIEGPLIALKEKEKGDWKLLSKDEVKTLYRASFGQTFVEMENQNTGRWRQIVSQVLFGCSLSLFIFWLMDQYIPRELPETLSLEHRQKMLKAMIDARMEGITGISSKWDYEKNDWKK</sequence>
<keyword evidence="12" id="KW-1185">Reference proteome</keyword>
<dbReference type="EMBL" id="OU963866">
    <property type="protein sequence ID" value="CAH0390188.1"/>
    <property type="molecule type" value="Genomic_DNA"/>
</dbReference>
<evidence type="ECO:0000256" key="4">
    <source>
        <dbReference type="ARBA" id="ARBA00022792"/>
    </source>
</evidence>
<dbReference type="SUPFAM" id="SSF81406">
    <property type="entry name" value="Mitochondrial cytochrome c oxidase subunit IV"/>
    <property type="match status" value="1"/>
</dbReference>
<name>A0A9P0AEP5_BEMTA</name>
<evidence type="ECO:0000256" key="1">
    <source>
        <dbReference type="ARBA" id="ARBA00004434"/>
    </source>
</evidence>
<evidence type="ECO:0000256" key="6">
    <source>
        <dbReference type="ARBA" id="ARBA00022989"/>
    </source>
</evidence>
<keyword evidence="5" id="KW-0809">Transit peptide</keyword>
<keyword evidence="3" id="KW-0812">Transmembrane</keyword>
<evidence type="ECO:0000256" key="9">
    <source>
        <dbReference type="ARBA" id="ARBA00023136"/>
    </source>
</evidence>
<dbReference type="CDD" id="cd00922">
    <property type="entry name" value="Cyt_c_Oxidase_IV"/>
    <property type="match status" value="1"/>
</dbReference>
<comment type="similarity">
    <text evidence="2 10">Belongs to the cytochrome c oxidase IV family.</text>
</comment>
<keyword evidence="4 10" id="KW-0999">Mitochondrion inner membrane</keyword>
<dbReference type="Pfam" id="PF02936">
    <property type="entry name" value="COX4"/>
    <property type="match status" value="1"/>
</dbReference>
<proteinExistence type="inferred from homology"/>
<reference evidence="11" key="1">
    <citation type="submission" date="2021-12" db="EMBL/GenBank/DDBJ databases">
        <authorList>
            <person name="King R."/>
        </authorList>
    </citation>
    <scope>NUCLEOTIDE SEQUENCE</scope>
</reference>
<evidence type="ECO:0000313" key="11">
    <source>
        <dbReference type="EMBL" id="CAH0390188.1"/>
    </source>
</evidence>
<organism evidence="11 12">
    <name type="scientific">Bemisia tabaci</name>
    <name type="common">Sweetpotato whitefly</name>
    <name type="synonym">Aleurodes tabaci</name>
    <dbReference type="NCBI Taxonomy" id="7038"/>
    <lineage>
        <taxon>Eukaryota</taxon>
        <taxon>Metazoa</taxon>
        <taxon>Ecdysozoa</taxon>
        <taxon>Arthropoda</taxon>
        <taxon>Hexapoda</taxon>
        <taxon>Insecta</taxon>
        <taxon>Pterygota</taxon>
        <taxon>Neoptera</taxon>
        <taxon>Paraneoptera</taxon>
        <taxon>Hemiptera</taxon>
        <taxon>Sternorrhyncha</taxon>
        <taxon>Aleyrodoidea</taxon>
        <taxon>Aleyrodidae</taxon>
        <taxon>Aleyrodinae</taxon>
        <taxon>Bemisia</taxon>
    </lineage>
</organism>
<dbReference type="GO" id="GO:0045277">
    <property type="term" value="C:respiratory chain complex IV"/>
    <property type="evidence" value="ECO:0007669"/>
    <property type="project" value="InterPro"/>
</dbReference>
<dbReference type="PANTHER" id="PTHR10707">
    <property type="entry name" value="CYTOCHROME C OXIDASE SUBUNIT IV"/>
    <property type="match status" value="1"/>
</dbReference>
<evidence type="ECO:0000256" key="7">
    <source>
        <dbReference type="ARBA" id="ARBA00023002"/>
    </source>
</evidence>
<protein>
    <recommendedName>
        <fullName evidence="10">Cytochrome c oxidase subunit 4</fullName>
    </recommendedName>
</protein>
<dbReference type="OrthoDB" id="186013at2759"/>
<keyword evidence="9" id="KW-0472">Membrane</keyword>
<evidence type="ECO:0000256" key="5">
    <source>
        <dbReference type="ARBA" id="ARBA00022946"/>
    </source>
</evidence>
<dbReference type="PANTHER" id="PTHR10707:SF10">
    <property type="entry name" value="CYTOCHROME C OXIDASE SUBUNIT 4"/>
    <property type="match status" value="1"/>
</dbReference>
<dbReference type="InterPro" id="IPR013288">
    <property type="entry name" value="Cyt_c_oxidase_su4"/>
</dbReference>